<protein>
    <submittedName>
        <fullName evidence="1">Uncharacterized protein</fullName>
    </submittedName>
</protein>
<organism evidence="1 2">
    <name type="scientific">Prauserella endophytica</name>
    <dbReference type="NCBI Taxonomy" id="1592324"/>
    <lineage>
        <taxon>Bacteria</taxon>
        <taxon>Bacillati</taxon>
        <taxon>Actinomycetota</taxon>
        <taxon>Actinomycetes</taxon>
        <taxon>Pseudonocardiales</taxon>
        <taxon>Pseudonocardiaceae</taxon>
        <taxon>Prauserella</taxon>
        <taxon>Prauserella coralliicola group</taxon>
    </lineage>
</organism>
<dbReference type="EMBL" id="SWMS01000033">
    <property type="protein sequence ID" value="TKG60910.1"/>
    <property type="molecule type" value="Genomic_DNA"/>
</dbReference>
<gene>
    <name evidence="1" type="ORF">FCN18_34315</name>
</gene>
<name>A0ABY2RUB5_9PSEU</name>
<evidence type="ECO:0000313" key="1">
    <source>
        <dbReference type="EMBL" id="TKG60910.1"/>
    </source>
</evidence>
<comment type="caution">
    <text evidence="1">The sequence shown here is derived from an EMBL/GenBank/DDBJ whole genome shotgun (WGS) entry which is preliminary data.</text>
</comment>
<dbReference type="RefSeq" id="WP_137097115.1">
    <property type="nucleotide sequence ID" value="NZ_SWMS01000033.1"/>
</dbReference>
<sequence>MSVRPHPRPRSEADFTRQFTDLDLLNLGITTPGRLPAPDDTRRPRAPYTLAAVGRIRAPADRAGVS</sequence>
<evidence type="ECO:0000313" key="2">
    <source>
        <dbReference type="Proteomes" id="UP000309992"/>
    </source>
</evidence>
<proteinExistence type="predicted"/>
<dbReference type="Proteomes" id="UP000309992">
    <property type="component" value="Unassembled WGS sequence"/>
</dbReference>
<keyword evidence="2" id="KW-1185">Reference proteome</keyword>
<accession>A0ABY2RUB5</accession>
<reference evidence="1 2" key="1">
    <citation type="journal article" date="2015" name="Antonie Van Leeuwenhoek">
        <title>Prauserella endophytica sp. nov., an endophytic actinobacterium isolated from Tamarix taklamakanensis.</title>
        <authorList>
            <person name="Liu J.M."/>
            <person name="Habden X."/>
            <person name="Guo L."/>
            <person name="Tuo L."/>
            <person name="Jiang Z.K."/>
            <person name="Liu S.W."/>
            <person name="Liu X.F."/>
            <person name="Chen L."/>
            <person name="Li R.F."/>
            <person name="Zhang Y.Q."/>
            <person name="Sun C.H."/>
        </authorList>
    </citation>
    <scope>NUCLEOTIDE SEQUENCE [LARGE SCALE GENOMIC DNA]</scope>
    <source>
        <strain evidence="1 2">CGMCC 4.7182</strain>
    </source>
</reference>